<protein>
    <recommendedName>
        <fullName evidence="5">Aminotransferase</fullName>
        <ecNumber evidence="5">2.6.1.-</ecNumber>
    </recommendedName>
</protein>
<evidence type="ECO:0000256" key="1">
    <source>
        <dbReference type="ARBA" id="ARBA00001933"/>
    </source>
</evidence>
<dbReference type="RefSeq" id="WP_189943077.1">
    <property type="nucleotide sequence ID" value="NZ_BMSX01000027.1"/>
</dbReference>
<gene>
    <name evidence="7" type="ORF">GCM10010251_81680</name>
</gene>
<dbReference type="Gene3D" id="3.90.1150.10">
    <property type="entry name" value="Aspartate Aminotransferase, domain 1"/>
    <property type="match status" value="1"/>
</dbReference>
<dbReference type="InterPro" id="IPR015424">
    <property type="entry name" value="PyrdxlP-dep_Trfase"/>
</dbReference>
<reference evidence="7" key="2">
    <citation type="submission" date="2020-09" db="EMBL/GenBank/DDBJ databases">
        <authorList>
            <person name="Sun Q."/>
            <person name="Ohkuma M."/>
        </authorList>
    </citation>
    <scope>NUCLEOTIDE SEQUENCE</scope>
    <source>
        <strain evidence="7">JCM 4346</strain>
    </source>
</reference>
<dbReference type="Pfam" id="PF00155">
    <property type="entry name" value="Aminotran_1_2"/>
    <property type="match status" value="1"/>
</dbReference>
<dbReference type="GO" id="GO:0016212">
    <property type="term" value="F:kynurenine-oxoglutarate transaminase activity"/>
    <property type="evidence" value="ECO:0007669"/>
    <property type="project" value="TreeGrafter"/>
</dbReference>
<organism evidence="7 8">
    <name type="scientific">Streptomyces aurantiogriseus</name>
    <dbReference type="NCBI Taxonomy" id="66870"/>
    <lineage>
        <taxon>Bacteria</taxon>
        <taxon>Bacillati</taxon>
        <taxon>Actinomycetota</taxon>
        <taxon>Actinomycetes</taxon>
        <taxon>Kitasatosporales</taxon>
        <taxon>Streptomycetaceae</taxon>
        <taxon>Streptomyces</taxon>
    </lineage>
</organism>
<dbReference type="PANTHER" id="PTHR43807">
    <property type="entry name" value="FI04487P"/>
    <property type="match status" value="1"/>
</dbReference>
<dbReference type="PROSITE" id="PS00105">
    <property type="entry name" value="AA_TRANSFER_CLASS_1"/>
    <property type="match status" value="1"/>
</dbReference>
<dbReference type="CDD" id="cd00609">
    <property type="entry name" value="AAT_like"/>
    <property type="match status" value="1"/>
</dbReference>
<keyword evidence="2 5" id="KW-0032">Aminotransferase</keyword>
<dbReference type="EMBL" id="BMSX01000027">
    <property type="protein sequence ID" value="GGR52206.1"/>
    <property type="molecule type" value="Genomic_DNA"/>
</dbReference>
<dbReference type="InterPro" id="IPR051326">
    <property type="entry name" value="Kynurenine-oxoglutarate_AT"/>
</dbReference>
<evidence type="ECO:0000313" key="8">
    <source>
        <dbReference type="Proteomes" id="UP000658320"/>
    </source>
</evidence>
<dbReference type="SUPFAM" id="SSF53383">
    <property type="entry name" value="PLP-dependent transferases"/>
    <property type="match status" value="1"/>
</dbReference>
<dbReference type="InterPro" id="IPR004838">
    <property type="entry name" value="NHTrfase_class1_PyrdxlP-BS"/>
</dbReference>
<evidence type="ECO:0000259" key="6">
    <source>
        <dbReference type="Pfam" id="PF00155"/>
    </source>
</evidence>
<dbReference type="AlphaFoldDB" id="A0A918KYY3"/>
<comment type="cofactor">
    <cofactor evidence="1 5">
        <name>pyridoxal 5'-phosphate</name>
        <dbReference type="ChEBI" id="CHEBI:597326"/>
    </cofactor>
</comment>
<name>A0A918KYY3_9ACTN</name>
<sequence>MTHSPAPRPLFSSRTAQLPSSGLAEVFVLAARPDAVDLAIGTPGSPETSADLLEEAARALRSGRNQYEHPSGNLELRRRIAEMLSADTDPVTELTVTAGATEALYVALLSTVDPGDEVILFDPGFDQFAGTVALVGARPRYVPLHAPEWRHDPAELAAAFGPRTRAIVLNTPANPTGRVLTRQELAEIGELCERWNVTAISDEVYGAFVFDGHRHVSVADVPGLAERSVVVGSLSKSHAVSGWRVGFLRADRARTEVFQRVHQLTTLGTSAPLQVAAGQALGSVDLADAAAEMAVRRDLAQRIFSRLGMKFAPAEGGCYLFADIGPLVEEGQGSAAYVRSLFDATRVLLAPGTAFFAEPGRGERYVRVAFNKPLETLRAAERRLLDV</sequence>
<evidence type="ECO:0000256" key="2">
    <source>
        <dbReference type="ARBA" id="ARBA00022576"/>
    </source>
</evidence>
<dbReference type="Proteomes" id="UP000658320">
    <property type="component" value="Unassembled WGS sequence"/>
</dbReference>
<accession>A0A918KYY3</accession>
<evidence type="ECO:0000256" key="3">
    <source>
        <dbReference type="ARBA" id="ARBA00022679"/>
    </source>
</evidence>
<comment type="similarity">
    <text evidence="5">Belongs to the class-I pyridoxal-phosphate-dependent aminotransferase family.</text>
</comment>
<evidence type="ECO:0000313" key="7">
    <source>
        <dbReference type="EMBL" id="GGR52206.1"/>
    </source>
</evidence>
<evidence type="ECO:0000256" key="5">
    <source>
        <dbReference type="RuleBase" id="RU000481"/>
    </source>
</evidence>
<reference evidence="7" key="1">
    <citation type="journal article" date="2014" name="Int. J. Syst. Evol. Microbiol.">
        <title>Complete genome sequence of Corynebacterium casei LMG S-19264T (=DSM 44701T), isolated from a smear-ripened cheese.</title>
        <authorList>
            <consortium name="US DOE Joint Genome Institute (JGI-PGF)"/>
            <person name="Walter F."/>
            <person name="Albersmeier A."/>
            <person name="Kalinowski J."/>
            <person name="Ruckert C."/>
        </authorList>
    </citation>
    <scope>NUCLEOTIDE SEQUENCE</scope>
    <source>
        <strain evidence="7">JCM 4346</strain>
    </source>
</reference>
<evidence type="ECO:0000256" key="4">
    <source>
        <dbReference type="ARBA" id="ARBA00022898"/>
    </source>
</evidence>
<dbReference type="InterPro" id="IPR015422">
    <property type="entry name" value="PyrdxlP-dep_Trfase_small"/>
</dbReference>
<feature type="domain" description="Aminotransferase class I/classII large" evidence="6">
    <location>
        <begin position="35"/>
        <end position="380"/>
    </location>
</feature>
<keyword evidence="8" id="KW-1185">Reference proteome</keyword>
<comment type="caution">
    <text evidence="7">The sequence shown here is derived from an EMBL/GenBank/DDBJ whole genome shotgun (WGS) entry which is preliminary data.</text>
</comment>
<dbReference type="InterPro" id="IPR015421">
    <property type="entry name" value="PyrdxlP-dep_Trfase_major"/>
</dbReference>
<keyword evidence="3 5" id="KW-0808">Transferase</keyword>
<dbReference type="GO" id="GO:0005737">
    <property type="term" value="C:cytoplasm"/>
    <property type="evidence" value="ECO:0007669"/>
    <property type="project" value="TreeGrafter"/>
</dbReference>
<dbReference type="PANTHER" id="PTHR43807:SF20">
    <property type="entry name" value="FI04487P"/>
    <property type="match status" value="1"/>
</dbReference>
<proteinExistence type="inferred from homology"/>
<keyword evidence="4" id="KW-0663">Pyridoxal phosphate</keyword>
<dbReference type="GO" id="GO:0030170">
    <property type="term" value="F:pyridoxal phosphate binding"/>
    <property type="evidence" value="ECO:0007669"/>
    <property type="project" value="InterPro"/>
</dbReference>
<dbReference type="EC" id="2.6.1.-" evidence="5"/>
<dbReference type="Gene3D" id="3.40.640.10">
    <property type="entry name" value="Type I PLP-dependent aspartate aminotransferase-like (Major domain)"/>
    <property type="match status" value="1"/>
</dbReference>
<dbReference type="InterPro" id="IPR004839">
    <property type="entry name" value="Aminotransferase_I/II_large"/>
</dbReference>